<accession>A0A261XT42</accession>
<dbReference type="PROSITE" id="PS50275">
    <property type="entry name" value="SAC"/>
    <property type="match status" value="1"/>
</dbReference>
<evidence type="ECO:0000313" key="2">
    <source>
        <dbReference type="EMBL" id="OZJ01528.1"/>
    </source>
</evidence>
<protein>
    <recommendedName>
        <fullName evidence="1">SAC domain-containing protein</fullName>
    </recommendedName>
</protein>
<dbReference type="GO" id="GO:0043812">
    <property type="term" value="F:phosphatidylinositol-4-phosphate phosphatase activity"/>
    <property type="evidence" value="ECO:0007669"/>
    <property type="project" value="TreeGrafter"/>
</dbReference>
<evidence type="ECO:0000313" key="3">
    <source>
        <dbReference type="Proteomes" id="UP000242875"/>
    </source>
</evidence>
<feature type="non-terminal residue" evidence="2">
    <location>
        <position position="549"/>
    </location>
</feature>
<name>A0A261XT42_9FUNG</name>
<keyword evidence="3" id="KW-1185">Reference proteome</keyword>
<dbReference type="Proteomes" id="UP000242875">
    <property type="component" value="Unassembled WGS sequence"/>
</dbReference>
<evidence type="ECO:0000259" key="1">
    <source>
        <dbReference type="PROSITE" id="PS50275"/>
    </source>
</evidence>
<dbReference type="AlphaFoldDB" id="A0A261XT42"/>
<comment type="caution">
    <text evidence="2">The sequence shown here is derived from an EMBL/GenBank/DDBJ whole genome shotgun (WGS) entry which is preliminary data.</text>
</comment>
<dbReference type="EMBL" id="MVBO01000317">
    <property type="protein sequence ID" value="OZJ01528.1"/>
    <property type="molecule type" value="Genomic_DNA"/>
</dbReference>
<dbReference type="InterPro" id="IPR002013">
    <property type="entry name" value="SAC_dom"/>
</dbReference>
<proteinExistence type="predicted"/>
<dbReference type="GO" id="GO:0005783">
    <property type="term" value="C:endoplasmic reticulum"/>
    <property type="evidence" value="ECO:0007669"/>
    <property type="project" value="TreeGrafter"/>
</dbReference>
<dbReference type="PANTHER" id="PTHR45662">
    <property type="entry name" value="PHOSPHATIDYLINOSITIDE PHOSPHATASE SAC1"/>
    <property type="match status" value="1"/>
</dbReference>
<dbReference type="PANTHER" id="PTHR45662:SF2">
    <property type="entry name" value="PHOSPHATIDYLINOSITOL-3-PHOSPHATASE SAC1"/>
    <property type="match status" value="1"/>
</dbReference>
<gene>
    <name evidence="2" type="ORF">BZG36_05488</name>
</gene>
<sequence>MVYSSLTLHVSDEAYLVVPDQLGGDKRIQALKVRRDSGQLELTAPVYPSLPQKEVFPVYGLFGLIQLQCGEYLVVITNRVRITELSGNIIYRPTSFRILPLPRNLHALSERQRNDEQTYVRLLEDHLRNNTFYVSYTYDLTHSLQRQLSFGPQRMKPMWERADERFFWNRFMCRKLIDGNNLIEGHDYSDFILPVVQGFMDSFHFRIHGQELQLTLMSRRSRHRAGTRYFSRGIDEDGHVSNYVETEQLISVNPQTPGLSSSNGTVPTFHASFVQTRGSTPIYWAQINNLRYTPMLYIMEEGGGQKSMQALRKHLDEQIDVYGNQVLVNLVNKRGYEHPMGIAYERTLLGLRDDRVQYTHFDFHHECKNLQWDRISLLLDQLDPSLKQHKYCLLDSSDANQQKLVQTQTGVIRTNCMDCLDRTNVVQTAFGLHTLNAQLRDMRVLQPMETLDGYPDFLHLFRKLWADNADALSIPYSGTGALKTDYTRTGARTRQGTLQDGVNSLVRYLKNNFTDGRRQDAIDLITGNYEIVPGTTTPYARDIPVDMRM</sequence>
<feature type="domain" description="SAC" evidence="1">
    <location>
        <begin position="123"/>
        <end position="478"/>
    </location>
</feature>
<dbReference type="OrthoDB" id="405996at2759"/>
<organism evidence="2 3">
    <name type="scientific">Bifiguratus adelaidae</name>
    <dbReference type="NCBI Taxonomy" id="1938954"/>
    <lineage>
        <taxon>Eukaryota</taxon>
        <taxon>Fungi</taxon>
        <taxon>Fungi incertae sedis</taxon>
        <taxon>Mucoromycota</taxon>
        <taxon>Mucoromycotina</taxon>
        <taxon>Endogonomycetes</taxon>
        <taxon>Endogonales</taxon>
        <taxon>Endogonales incertae sedis</taxon>
        <taxon>Bifiguratus</taxon>
    </lineage>
</organism>
<reference evidence="2 3" key="1">
    <citation type="journal article" date="2017" name="Mycologia">
        <title>Bifiguratus adelaidae, gen. et sp. nov., a new member of Mucoromycotina in endophytic and soil-dwelling habitats.</title>
        <authorList>
            <person name="Torres-Cruz T.J."/>
            <person name="Billingsley Tobias T.L."/>
            <person name="Almatruk M."/>
            <person name="Hesse C."/>
            <person name="Kuske C.R."/>
            <person name="Desiro A."/>
            <person name="Benucci G.M."/>
            <person name="Bonito G."/>
            <person name="Stajich J.E."/>
            <person name="Dunlap C."/>
            <person name="Arnold A.E."/>
            <person name="Porras-Alfaro A."/>
        </authorList>
    </citation>
    <scope>NUCLEOTIDE SEQUENCE [LARGE SCALE GENOMIC DNA]</scope>
    <source>
        <strain evidence="2 3">AZ0501</strain>
    </source>
</reference>
<dbReference type="Pfam" id="PF02383">
    <property type="entry name" value="Syja_N"/>
    <property type="match status" value="1"/>
</dbReference>
<dbReference type="GO" id="GO:0046856">
    <property type="term" value="P:phosphatidylinositol dephosphorylation"/>
    <property type="evidence" value="ECO:0007669"/>
    <property type="project" value="TreeGrafter"/>
</dbReference>